<dbReference type="OrthoDB" id="6269908at2759"/>
<accession>A0A8T0DE16</accession>
<proteinExistence type="predicted"/>
<evidence type="ECO:0000313" key="2">
    <source>
        <dbReference type="Proteomes" id="UP000699462"/>
    </source>
</evidence>
<dbReference type="AlphaFoldDB" id="A0A8T0DE16"/>
<keyword evidence="2" id="KW-1185">Reference proteome</keyword>
<dbReference type="EMBL" id="JTDF01007464">
    <property type="protein sequence ID" value="KAF8565007.1"/>
    <property type="molecule type" value="Genomic_DNA"/>
</dbReference>
<evidence type="ECO:0000313" key="1">
    <source>
        <dbReference type="EMBL" id="KAF8565007.1"/>
    </source>
</evidence>
<gene>
    <name evidence="1" type="ORF">P879_10356</name>
</gene>
<feature type="non-terminal residue" evidence="1">
    <location>
        <position position="1"/>
    </location>
</feature>
<reference evidence="1 2" key="1">
    <citation type="submission" date="2019-07" db="EMBL/GenBank/DDBJ databases">
        <title>Annotation for the trematode Paragonimus westermani.</title>
        <authorList>
            <person name="Choi Y.-J."/>
        </authorList>
    </citation>
    <scope>NUCLEOTIDE SEQUENCE [LARGE SCALE GENOMIC DNA]</scope>
    <source>
        <strain evidence="1">180907_Pwestermani</strain>
    </source>
</reference>
<organism evidence="1 2">
    <name type="scientific">Paragonimus westermani</name>
    <dbReference type="NCBI Taxonomy" id="34504"/>
    <lineage>
        <taxon>Eukaryota</taxon>
        <taxon>Metazoa</taxon>
        <taxon>Spiralia</taxon>
        <taxon>Lophotrochozoa</taxon>
        <taxon>Platyhelminthes</taxon>
        <taxon>Trematoda</taxon>
        <taxon>Digenea</taxon>
        <taxon>Plagiorchiida</taxon>
        <taxon>Troglotremata</taxon>
        <taxon>Troglotrematidae</taxon>
        <taxon>Paragonimus</taxon>
    </lineage>
</organism>
<comment type="caution">
    <text evidence="1">The sequence shown here is derived from an EMBL/GenBank/DDBJ whole genome shotgun (WGS) entry which is preliminary data.</text>
</comment>
<protein>
    <submittedName>
        <fullName evidence="1">Uncharacterized protein</fullName>
    </submittedName>
</protein>
<name>A0A8T0DE16_9TREM</name>
<sequence length="132" mass="15163">FSPLQGKLKHWKEQLLNETEQLPRIKLKILGSTMVGKTQLTNSLRCGFISAFLRNKLTTVSELTGFSAEQGCPDRRRHILPHEWTLEAQHENYTRGISVHRNTLYQAELPIDLQFLFGVELSSTLLVELCEE</sequence>
<dbReference type="Proteomes" id="UP000699462">
    <property type="component" value="Unassembled WGS sequence"/>
</dbReference>